<dbReference type="InterPro" id="IPR000182">
    <property type="entry name" value="GNAT_dom"/>
</dbReference>
<dbReference type="PROSITE" id="PS51186">
    <property type="entry name" value="GNAT"/>
    <property type="match status" value="1"/>
</dbReference>
<dbReference type="GO" id="GO:0016747">
    <property type="term" value="F:acyltransferase activity, transferring groups other than amino-acyl groups"/>
    <property type="evidence" value="ECO:0007669"/>
    <property type="project" value="InterPro"/>
</dbReference>
<keyword evidence="3" id="KW-1185">Reference proteome</keyword>
<accession>A0A0M6ZLA8</accession>
<sequence length="144" mass="16082">MAALLRRSISELCTADHGNDALRLESWLRNKTEETVLHWIDGPRHILVARACKSPRRLLGVGMGMPTGEVVLNYVLPEARFCGVSKALMNAIETRFAEQGIAKARLRSTCTAERFYRSIGYVLIDRPRDPGDRASAVFEKDLAP</sequence>
<feature type="domain" description="N-acetyltransferase" evidence="1">
    <location>
        <begin position="10"/>
        <end position="144"/>
    </location>
</feature>
<evidence type="ECO:0000313" key="2">
    <source>
        <dbReference type="EMBL" id="CTQ79200.1"/>
    </source>
</evidence>
<evidence type="ECO:0000313" key="3">
    <source>
        <dbReference type="Proteomes" id="UP000049983"/>
    </source>
</evidence>
<reference evidence="3" key="1">
    <citation type="submission" date="2015-07" db="EMBL/GenBank/DDBJ databases">
        <authorList>
            <person name="Rodrigo-Torres Lidia"/>
            <person name="Arahal R.David."/>
        </authorList>
    </citation>
    <scope>NUCLEOTIDE SEQUENCE [LARGE SCALE GENOMIC DNA]</scope>
    <source>
        <strain evidence="3">CECT 5096</strain>
    </source>
</reference>
<dbReference type="CDD" id="cd04301">
    <property type="entry name" value="NAT_SF"/>
    <property type="match status" value="1"/>
</dbReference>
<dbReference type="STRING" id="311410.LA5095_05820"/>
<dbReference type="EMBL" id="CXWC01000017">
    <property type="protein sequence ID" value="CTQ79200.1"/>
    <property type="molecule type" value="Genomic_DNA"/>
</dbReference>
<name>A0A0M6ZLA8_9HYPH</name>
<proteinExistence type="predicted"/>
<dbReference type="Proteomes" id="UP000049983">
    <property type="component" value="Unassembled WGS sequence"/>
</dbReference>
<dbReference type="AlphaFoldDB" id="A0A0M6ZLA8"/>
<evidence type="ECO:0000259" key="1">
    <source>
        <dbReference type="PROSITE" id="PS51186"/>
    </source>
</evidence>
<dbReference type="Pfam" id="PF13673">
    <property type="entry name" value="Acetyltransf_10"/>
    <property type="match status" value="1"/>
</dbReference>
<protein>
    <recommendedName>
        <fullName evidence="1">N-acetyltransferase domain-containing protein</fullName>
    </recommendedName>
</protein>
<dbReference type="Gene3D" id="3.40.630.30">
    <property type="match status" value="1"/>
</dbReference>
<dbReference type="SUPFAM" id="SSF55729">
    <property type="entry name" value="Acyl-CoA N-acyltransferases (Nat)"/>
    <property type="match status" value="1"/>
</dbReference>
<organism evidence="2 3">
    <name type="scientific">Roseibium album</name>
    <dbReference type="NCBI Taxonomy" id="311410"/>
    <lineage>
        <taxon>Bacteria</taxon>
        <taxon>Pseudomonadati</taxon>
        <taxon>Pseudomonadota</taxon>
        <taxon>Alphaproteobacteria</taxon>
        <taxon>Hyphomicrobiales</taxon>
        <taxon>Stappiaceae</taxon>
        <taxon>Roseibium</taxon>
    </lineage>
</organism>
<gene>
    <name evidence="2" type="ORF">LA5096_06070</name>
</gene>
<dbReference type="InterPro" id="IPR016181">
    <property type="entry name" value="Acyl_CoA_acyltransferase"/>
</dbReference>